<dbReference type="AlphaFoldDB" id="A0A5B8FTE2"/>
<dbReference type="KEGG" id="ppru:FDP22_09770"/>
<name>A0A5B8FTE2_9RHOB</name>
<gene>
    <name evidence="1" type="ORF">FDP22_09770</name>
</gene>
<evidence type="ECO:0000313" key="1">
    <source>
        <dbReference type="EMBL" id="QDL92036.1"/>
    </source>
</evidence>
<dbReference type="OrthoDB" id="7690374at2"/>
<dbReference type="EMBL" id="CP040818">
    <property type="protein sequence ID" value="QDL92036.1"/>
    <property type="molecule type" value="Genomic_DNA"/>
</dbReference>
<dbReference type="Proteomes" id="UP000305888">
    <property type="component" value="Chromosome"/>
</dbReference>
<sequence length="62" mass="6527">MLGTIVIGSCVSVQGEIVRYHRDGRMSVRVGNLTFTGRAVNAGEESAARAPAVVTPRRVSVA</sequence>
<dbReference type="RefSeq" id="WP_138571914.1">
    <property type="nucleotide sequence ID" value="NZ_CP040818.1"/>
</dbReference>
<evidence type="ECO:0000313" key="2">
    <source>
        <dbReference type="Proteomes" id="UP000305888"/>
    </source>
</evidence>
<accession>A0A5B8FTE2</accession>
<proteinExistence type="predicted"/>
<protein>
    <recommendedName>
        <fullName evidence="3">Translation initiation factor 2</fullName>
    </recommendedName>
</protein>
<keyword evidence="2" id="KW-1185">Reference proteome</keyword>
<organism evidence="1 2">
    <name type="scientific">Paroceanicella profunda</name>
    <dbReference type="NCBI Taxonomy" id="2579971"/>
    <lineage>
        <taxon>Bacteria</taxon>
        <taxon>Pseudomonadati</taxon>
        <taxon>Pseudomonadota</taxon>
        <taxon>Alphaproteobacteria</taxon>
        <taxon>Rhodobacterales</taxon>
        <taxon>Paracoccaceae</taxon>
        <taxon>Paroceanicella</taxon>
    </lineage>
</organism>
<evidence type="ECO:0008006" key="3">
    <source>
        <dbReference type="Google" id="ProtNLM"/>
    </source>
</evidence>
<reference evidence="1 2" key="1">
    <citation type="submission" date="2019-06" db="EMBL/GenBank/DDBJ databases">
        <title>Genome sequence of Rhodobacteraceae bacterium D4M1.</title>
        <authorList>
            <person name="Cao J."/>
        </authorList>
    </citation>
    <scope>NUCLEOTIDE SEQUENCE [LARGE SCALE GENOMIC DNA]</scope>
    <source>
        <strain evidence="1 2">D4M1</strain>
    </source>
</reference>